<name>A0ABT7QGM4_9GAMM</name>
<comment type="caution">
    <text evidence="1">The sequence shown here is derived from an EMBL/GenBank/DDBJ whole genome shotgun (WGS) entry which is preliminary data.</text>
</comment>
<dbReference type="Gene3D" id="1.25.40.10">
    <property type="entry name" value="Tetratricopeptide repeat domain"/>
    <property type="match status" value="1"/>
</dbReference>
<dbReference type="SUPFAM" id="SSF48452">
    <property type="entry name" value="TPR-like"/>
    <property type="match status" value="1"/>
</dbReference>
<dbReference type="RefSeq" id="WP_244464642.1">
    <property type="nucleotide sequence ID" value="NZ_CDBL01000080.1"/>
</dbReference>
<dbReference type="EMBL" id="JAOPLU010000009">
    <property type="protein sequence ID" value="MDM5133120.1"/>
    <property type="molecule type" value="Genomic_DNA"/>
</dbReference>
<protein>
    <recommendedName>
        <fullName evidence="3">Tetratricopeptide repeat protein</fullName>
    </recommendedName>
</protein>
<sequence>MGLTGEALSGAGLDLGSSCRTTEQYPEALAAFEQGLARFPDANEFKVFFAMVCYNLGRNKEGMESLLAVLAETATGPALAPYRHAIALYAANQDRRE</sequence>
<evidence type="ECO:0000313" key="1">
    <source>
        <dbReference type="EMBL" id="MDM5133120.1"/>
    </source>
</evidence>
<accession>A0ABT7QGM4</accession>
<proteinExistence type="predicted"/>
<dbReference type="InterPro" id="IPR011990">
    <property type="entry name" value="TPR-like_helical_dom_sf"/>
</dbReference>
<evidence type="ECO:0008006" key="3">
    <source>
        <dbReference type="Google" id="ProtNLM"/>
    </source>
</evidence>
<reference evidence="1" key="1">
    <citation type="submission" date="2024-05" db="EMBL/GenBank/DDBJ databases">
        <title>WGS of Aeromonas isolates.</title>
        <authorList>
            <person name="Lee H."/>
        </authorList>
    </citation>
    <scope>NUCLEOTIDE SEQUENCE</scope>
    <source>
        <strain evidence="1">LP308</strain>
    </source>
</reference>
<gene>
    <name evidence="1" type="ORF">OB962_19300</name>
</gene>
<dbReference type="Proteomes" id="UP001168109">
    <property type="component" value="Unassembled WGS sequence"/>
</dbReference>
<organism evidence="1 2">
    <name type="scientific">Aeromonas piscicola</name>
    <dbReference type="NCBI Taxonomy" id="600645"/>
    <lineage>
        <taxon>Bacteria</taxon>
        <taxon>Pseudomonadati</taxon>
        <taxon>Pseudomonadota</taxon>
        <taxon>Gammaproteobacteria</taxon>
        <taxon>Aeromonadales</taxon>
        <taxon>Aeromonadaceae</taxon>
        <taxon>Aeromonas</taxon>
    </lineage>
</organism>
<keyword evidence="2" id="KW-1185">Reference proteome</keyword>
<evidence type="ECO:0000313" key="2">
    <source>
        <dbReference type="Proteomes" id="UP001168109"/>
    </source>
</evidence>